<accession>A0A075FLW3</accession>
<evidence type="ECO:0000313" key="1">
    <source>
        <dbReference type="EMBL" id="AIE90732.1"/>
    </source>
</evidence>
<reference evidence="1" key="1">
    <citation type="journal article" date="2014" name="Genome Biol. Evol.">
        <title>Pangenome evidence for extensive interdomain horizontal transfer affecting lineage core and shell genes in uncultured planktonic thaumarchaeota and euryarchaeota.</title>
        <authorList>
            <person name="Deschamps P."/>
            <person name="Zivanovic Y."/>
            <person name="Moreira D."/>
            <person name="Rodriguez-Valera F."/>
            <person name="Lopez-Garcia P."/>
        </authorList>
    </citation>
    <scope>NUCLEOTIDE SEQUENCE</scope>
</reference>
<protein>
    <submittedName>
        <fullName evidence="1">Conserved protein implicated in secretion</fullName>
    </submittedName>
</protein>
<organism evidence="1">
    <name type="scientific">uncultured marine thaumarchaeote AD1000_06_A03</name>
    <dbReference type="NCBI Taxonomy" id="1455884"/>
    <lineage>
        <taxon>Archaea</taxon>
        <taxon>Nitrososphaerota</taxon>
        <taxon>environmental samples</taxon>
    </lineage>
</organism>
<dbReference type="EMBL" id="KF900317">
    <property type="protein sequence ID" value="AIE90732.1"/>
    <property type="molecule type" value="Genomic_DNA"/>
</dbReference>
<dbReference type="AlphaFoldDB" id="A0A075FLW3"/>
<proteinExistence type="predicted"/>
<dbReference type="Gene3D" id="6.10.140.1230">
    <property type="match status" value="1"/>
</dbReference>
<sequence length="214" mass="23664">MSHFASKWNNERTPGFSDKVKEVIRADKEPVKPKLEQAVRQIKTQIVKLDQTSGKLKERDANIFNSVVAALQKHDQPHATVYANELAEVRKMNKMVTQSKLALEQIALRLNTVSELGDVVVTLTPAMGVIRDIQSGVMNILPEAEHEISEINGLLSGILVDAGQMGGHNINFENSNAESRQIMDEASAIAEEKMKEQFPDLPSAADSLLPKKIK</sequence>
<name>A0A075FLW3_9ARCH</name>